<dbReference type="PANTHER" id="PTHR13211:SF0">
    <property type="entry name" value="TELOMERASE CAJAL BODY PROTEIN 1"/>
    <property type="match status" value="1"/>
</dbReference>
<dbReference type="Gene3D" id="2.130.10.10">
    <property type="entry name" value="YVTN repeat-like/Quinoprotein amine dehydrogenase"/>
    <property type="match status" value="1"/>
</dbReference>
<dbReference type="SUPFAM" id="SSF50978">
    <property type="entry name" value="WD40 repeat-like"/>
    <property type="match status" value="1"/>
</dbReference>
<dbReference type="AlphaFoldDB" id="A0A1I8BI14"/>
<proteinExistence type="inferred from homology"/>
<name>A0A1I8BI14_MELHA</name>
<dbReference type="Proteomes" id="UP000095281">
    <property type="component" value="Unplaced"/>
</dbReference>
<dbReference type="SMART" id="SM00320">
    <property type="entry name" value="WD40"/>
    <property type="match status" value="3"/>
</dbReference>
<dbReference type="InterPro" id="IPR051150">
    <property type="entry name" value="SWT21/TCAB1_mRNA_Telomere"/>
</dbReference>
<organism evidence="5 6">
    <name type="scientific">Meloidogyne hapla</name>
    <name type="common">Root-knot nematode worm</name>
    <dbReference type="NCBI Taxonomy" id="6305"/>
    <lineage>
        <taxon>Eukaryota</taxon>
        <taxon>Metazoa</taxon>
        <taxon>Ecdysozoa</taxon>
        <taxon>Nematoda</taxon>
        <taxon>Chromadorea</taxon>
        <taxon>Rhabditida</taxon>
        <taxon>Tylenchina</taxon>
        <taxon>Tylenchomorpha</taxon>
        <taxon>Tylenchoidea</taxon>
        <taxon>Meloidogynidae</taxon>
        <taxon>Meloidogyninae</taxon>
        <taxon>Meloidogyne</taxon>
    </lineage>
</organism>
<dbReference type="WBParaSite" id="MhA1_Contig25.frz3.gene21">
    <property type="protein sequence ID" value="MhA1_Contig25.frz3.gene21"/>
    <property type="gene ID" value="MhA1_Contig25.frz3.gene21"/>
</dbReference>
<evidence type="ECO:0000256" key="1">
    <source>
        <dbReference type="ARBA" id="ARBA00038279"/>
    </source>
</evidence>
<dbReference type="PROSITE" id="PS50082">
    <property type="entry name" value="WD_REPEATS_2"/>
    <property type="match status" value="1"/>
</dbReference>
<reference evidence="6" key="1">
    <citation type="submission" date="2016-11" db="UniProtKB">
        <authorList>
            <consortium name="WormBaseParasite"/>
        </authorList>
    </citation>
    <scope>IDENTIFICATION</scope>
</reference>
<dbReference type="GO" id="GO:0015030">
    <property type="term" value="C:Cajal body"/>
    <property type="evidence" value="ECO:0007669"/>
    <property type="project" value="TreeGrafter"/>
</dbReference>
<comment type="similarity">
    <text evidence="1">Belongs to the TCAB1 family.</text>
</comment>
<protein>
    <recommendedName>
        <fullName evidence="2">WD repeat-containing protein 79</fullName>
    </recommendedName>
</protein>
<dbReference type="InterPro" id="IPR001680">
    <property type="entry name" value="WD40_rpt"/>
</dbReference>
<dbReference type="GO" id="GO:0003723">
    <property type="term" value="F:RNA binding"/>
    <property type="evidence" value="ECO:0007669"/>
    <property type="project" value="TreeGrafter"/>
</dbReference>
<dbReference type="Pfam" id="PF00400">
    <property type="entry name" value="WD40"/>
    <property type="match status" value="1"/>
</dbReference>
<accession>A0A1I8BI14</accession>
<evidence type="ECO:0000313" key="5">
    <source>
        <dbReference type="Proteomes" id="UP000095281"/>
    </source>
</evidence>
<evidence type="ECO:0000256" key="2">
    <source>
        <dbReference type="ARBA" id="ARBA00041558"/>
    </source>
</evidence>
<dbReference type="GO" id="GO:0030576">
    <property type="term" value="P:Cajal body organization"/>
    <property type="evidence" value="ECO:0007669"/>
    <property type="project" value="TreeGrafter"/>
</dbReference>
<evidence type="ECO:0000256" key="3">
    <source>
        <dbReference type="PROSITE-ProRule" id="PRU00221"/>
    </source>
</evidence>
<dbReference type="InterPro" id="IPR015943">
    <property type="entry name" value="WD40/YVTN_repeat-like_dom_sf"/>
</dbReference>
<feature type="repeat" description="WD" evidence="3">
    <location>
        <begin position="122"/>
        <end position="163"/>
    </location>
</feature>
<evidence type="ECO:0000256" key="4">
    <source>
        <dbReference type="SAM" id="MobiDB-lite"/>
    </source>
</evidence>
<dbReference type="PANTHER" id="PTHR13211">
    <property type="entry name" value="TELOMERASE CAJAL BODY PROTEIN 1"/>
    <property type="match status" value="1"/>
</dbReference>
<feature type="region of interest" description="Disordered" evidence="4">
    <location>
        <begin position="1"/>
        <end position="49"/>
    </location>
</feature>
<keyword evidence="5" id="KW-1185">Reference proteome</keyword>
<sequence>METFSERKRQRITKSGIGFLLQQMRGSTRETDSTDDESGSVPSSPKREKVNQELNIEIKGLNNLDILPENAYKQVVVPKLDCENISLPLDEDFYYNLKPFQEISDCFNEGTTPNFSTHICRFIGENNYVRSCKWSPDGFLLISDSVDRFVRIFEFQELDPADSRQKQRLDELDSAYSLCFSIDGQHLFAGYKNCVRIFNFEKPGRQVNEIKTYLGLYSTQTNACDSLIGSNDGSAPITHLQYSSCGNLLFAGRRKSPFIQCYDVRLPTRLLYNFQRESITNQRICFQVDSHDQYLYSGSSSGNLLIYDLKTGNKGLNQQEIKTEFVKSTHKIKCSEAVVSGLSLNNSVYLMLKYFRHDYYTTEVILYHFFLFFSLHPCEKFIAVSTGQRLFPSNLLLNQLFDENNSLTETKDEEDNNEYTSRGKGSLLDNSIKLYKFG</sequence>
<keyword evidence="3" id="KW-0853">WD repeat</keyword>
<dbReference type="InterPro" id="IPR036322">
    <property type="entry name" value="WD40_repeat_dom_sf"/>
</dbReference>
<evidence type="ECO:0000313" key="6">
    <source>
        <dbReference type="WBParaSite" id="MhA1_Contig25.frz3.gene21"/>
    </source>
</evidence>